<evidence type="ECO:0000259" key="1">
    <source>
        <dbReference type="PROSITE" id="PS50011"/>
    </source>
</evidence>
<dbReference type="PANTHER" id="PTHR47987:SF11">
    <property type="entry name" value="RECEPTOR-LIKE CYTOSOLIC SERINE_THREONINE-PROTEIN KINASE RBK1 ISOFORM X1"/>
    <property type="match status" value="1"/>
</dbReference>
<evidence type="ECO:0000313" key="2">
    <source>
        <dbReference type="EMBL" id="KAH0449020.1"/>
    </source>
</evidence>
<feature type="domain" description="Protein kinase" evidence="1">
    <location>
        <begin position="223"/>
        <end position="526"/>
    </location>
</feature>
<dbReference type="Gene3D" id="1.10.510.10">
    <property type="entry name" value="Transferase(Phosphotransferase) domain 1"/>
    <property type="match status" value="1"/>
</dbReference>
<dbReference type="PROSITE" id="PS50011">
    <property type="entry name" value="PROTEIN_KINASE_DOM"/>
    <property type="match status" value="1"/>
</dbReference>
<dbReference type="InterPro" id="IPR008271">
    <property type="entry name" value="Ser/Thr_kinase_AS"/>
</dbReference>
<gene>
    <name evidence="2" type="ORF">IEQ34_022820</name>
</gene>
<accession>A0AAV7FYJ7</accession>
<dbReference type="SMART" id="SM00220">
    <property type="entry name" value="S_TKc"/>
    <property type="match status" value="1"/>
</dbReference>
<name>A0AAV7FYJ7_DENCH</name>
<dbReference type="GO" id="GO:0004672">
    <property type="term" value="F:protein kinase activity"/>
    <property type="evidence" value="ECO:0007669"/>
    <property type="project" value="InterPro"/>
</dbReference>
<proteinExistence type="predicted"/>
<dbReference type="PANTHER" id="PTHR47987">
    <property type="entry name" value="OS08G0249100 PROTEIN"/>
    <property type="match status" value="1"/>
</dbReference>
<dbReference type="Pfam" id="PF07714">
    <property type="entry name" value="PK_Tyr_Ser-Thr"/>
    <property type="match status" value="1"/>
</dbReference>
<dbReference type="Proteomes" id="UP000775213">
    <property type="component" value="Unassembled WGS sequence"/>
</dbReference>
<comment type="caution">
    <text evidence="2">The sequence shown here is derived from an EMBL/GenBank/DDBJ whole genome shotgun (WGS) entry which is preliminary data.</text>
</comment>
<dbReference type="GO" id="GO:0005524">
    <property type="term" value="F:ATP binding"/>
    <property type="evidence" value="ECO:0007669"/>
    <property type="project" value="InterPro"/>
</dbReference>
<dbReference type="InterPro" id="IPR046958">
    <property type="entry name" value="RBK1/2/STUNTED"/>
</dbReference>
<dbReference type="InterPro" id="IPR001245">
    <property type="entry name" value="Ser-Thr/Tyr_kinase_cat_dom"/>
</dbReference>
<sequence>MVAEKGFAEQEKDRKERCIFVGFRIDGDGRKLLGWALANIAKEGDCVMAVNVSPNHPEISRTPTLTLFRILNEFMADHEDLCTRKKIILGGRMARGNSVKRILVKEAEFCAAKTVVLGASKNFSFGCSASVAKYCAKKLPSTVSVIAVHKEQIIFERAANQLKPISVPIGVQGKQNLQSFLHPRIGMDTKLTAPTSARILSDERKKVAKKSMKESKDYCLISYDKMRKSSRNSVSALSRKLPEPKPGWPLLCKSVTSIEALKDSDERKMSVVQWVMNLPDRSFSSTKPQVDIITRLQHKHVVSLIGVCVEDNNPISVYSFFSRGSLEENLHGKRAKTPLDWDMRFKVAVGVAEALNYLHNGCPRPVIHRDVKSSNILLSDECEPMLSDFGLAIWGPTSSPYLTHGDVVGTFGYIAPEYFMYGKVSIKIDVYAFGVVLLELLTGRKPINDESPKGLESLVMWATPILERGDFMELLDPNLDGKYEENQMKRMVFAASLCIRRSARCRPHMNQILEILEGEQEIEPWMSSNVNNLTEQDCHDEEAYPSSSMGSHLDLALLDVDDDASVISFEQNHLNSLDEYLQDRWSHSSSFD</sequence>
<dbReference type="PROSITE" id="PS00108">
    <property type="entry name" value="PROTEIN_KINASE_ST"/>
    <property type="match status" value="1"/>
</dbReference>
<keyword evidence="3" id="KW-1185">Reference proteome</keyword>
<dbReference type="AlphaFoldDB" id="A0AAV7FYJ7"/>
<dbReference type="InterPro" id="IPR011009">
    <property type="entry name" value="Kinase-like_dom_sf"/>
</dbReference>
<dbReference type="FunFam" id="1.10.510.10:FF:000284">
    <property type="entry name" value="Putative receptor-like serine/threonine-protein kinase"/>
    <property type="match status" value="1"/>
</dbReference>
<evidence type="ECO:0000313" key="3">
    <source>
        <dbReference type="Proteomes" id="UP000775213"/>
    </source>
</evidence>
<organism evidence="2 3">
    <name type="scientific">Dendrobium chrysotoxum</name>
    <name type="common">Orchid</name>
    <dbReference type="NCBI Taxonomy" id="161865"/>
    <lineage>
        <taxon>Eukaryota</taxon>
        <taxon>Viridiplantae</taxon>
        <taxon>Streptophyta</taxon>
        <taxon>Embryophyta</taxon>
        <taxon>Tracheophyta</taxon>
        <taxon>Spermatophyta</taxon>
        <taxon>Magnoliopsida</taxon>
        <taxon>Liliopsida</taxon>
        <taxon>Asparagales</taxon>
        <taxon>Orchidaceae</taxon>
        <taxon>Epidendroideae</taxon>
        <taxon>Malaxideae</taxon>
        <taxon>Dendrobiinae</taxon>
        <taxon>Dendrobium</taxon>
    </lineage>
</organism>
<dbReference type="Gene3D" id="3.30.200.20">
    <property type="entry name" value="Phosphorylase Kinase, domain 1"/>
    <property type="match status" value="1"/>
</dbReference>
<dbReference type="InterPro" id="IPR000719">
    <property type="entry name" value="Prot_kinase_dom"/>
</dbReference>
<dbReference type="SUPFAM" id="SSF56112">
    <property type="entry name" value="Protein kinase-like (PK-like)"/>
    <property type="match status" value="1"/>
</dbReference>
<reference evidence="2 3" key="1">
    <citation type="journal article" date="2021" name="Hortic Res">
        <title>Chromosome-scale assembly of the Dendrobium chrysotoxum genome enhances the understanding of orchid evolution.</title>
        <authorList>
            <person name="Zhang Y."/>
            <person name="Zhang G.Q."/>
            <person name="Zhang D."/>
            <person name="Liu X.D."/>
            <person name="Xu X.Y."/>
            <person name="Sun W.H."/>
            <person name="Yu X."/>
            <person name="Zhu X."/>
            <person name="Wang Z.W."/>
            <person name="Zhao X."/>
            <person name="Zhong W.Y."/>
            <person name="Chen H."/>
            <person name="Yin W.L."/>
            <person name="Huang T."/>
            <person name="Niu S.C."/>
            <person name="Liu Z.J."/>
        </authorList>
    </citation>
    <scope>NUCLEOTIDE SEQUENCE [LARGE SCALE GENOMIC DNA]</scope>
    <source>
        <strain evidence="2">Lindl</strain>
    </source>
</reference>
<protein>
    <recommendedName>
        <fullName evidence="1">Protein kinase domain-containing protein</fullName>
    </recommendedName>
</protein>
<dbReference type="EMBL" id="JAGFBR010000019">
    <property type="protein sequence ID" value="KAH0449020.1"/>
    <property type="molecule type" value="Genomic_DNA"/>
</dbReference>